<keyword evidence="6" id="KW-0479">Metal-binding</keyword>
<evidence type="ECO:0000259" key="17">
    <source>
        <dbReference type="Pfam" id="PF12254"/>
    </source>
</evidence>
<feature type="compositionally biased region" description="Basic and acidic residues" evidence="13">
    <location>
        <begin position="289"/>
        <end position="332"/>
    </location>
</feature>
<dbReference type="FunCoup" id="K3WBL7">
    <property type="interactions" value="219"/>
</dbReference>
<reference evidence="19" key="2">
    <citation type="submission" date="2010-04" db="EMBL/GenBank/DDBJ databases">
        <authorList>
            <person name="Buell R."/>
            <person name="Hamilton J."/>
            <person name="Hostetler J."/>
        </authorList>
    </citation>
    <scope>NUCLEOTIDE SEQUENCE [LARGE SCALE GENOMIC DNA]</scope>
    <source>
        <strain evidence="19">DAOM:BR144</strain>
    </source>
</reference>
<dbReference type="Gene3D" id="3.30.420.10">
    <property type="entry name" value="Ribonuclease H-like superfamily/Ribonuclease H"/>
    <property type="match status" value="1"/>
</dbReference>
<feature type="compositionally biased region" description="Polar residues" evidence="13">
    <location>
        <begin position="197"/>
        <end position="207"/>
    </location>
</feature>
<dbReference type="InterPro" id="IPR038256">
    <property type="entry name" value="Pol_alpha_znc_sf"/>
</dbReference>
<dbReference type="OMA" id="MTKMNVG"/>
<dbReference type="GO" id="GO:0006272">
    <property type="term" value="P:leading strand elongation"/>
    <property type="evidence" value="ECO:0007669"/>
    <property type="project" value="TreeGrafter"/>
</dbReference>
<evidence type="ECO:0000259" key="16">
    <source>
        <dbReference type="Pfam" id="PF08996"/>
    </source>
</evidence>
<dbReference type="eggNOG" id="KOG0970">
    <property type="taxonomic scope" value="Eukaryota"/>
</dbReference>
<dbReference type="Gene3D" id="6.10.10.100">
    <property type="match status" value="1"/>
</dbReference>
<feature type="compositionally biased region" description="Acidic residues" evidence="13">
    <location>
        <begin position="76"/>
        <end position="110"/>
    </location>
</feature>
<dbReference type="EnsemblProtists" id="PYU1_T002358">
    <property type="protein sequence ID" value="PYU1_T002358"/>
    <property type="gene ID" value="PYU1_G002355"/>
</dbReference>
<dbReference type="GO" id="GO:0003682">
    <property type="term" value="F:chromatin binding"/>
    <property type="evidence" value="ECO:0007669"/>
    <property type="project" value="TreeGrafter"/>
</dbReference>
<feature type="region of interest" description="Disordered" evidence="13">
    <location>
        <begin position="67"/>
        <end position="363"/>
    </location>
</feature>
<reference evidence="19" key="1">
    <citation type="journal article" date="2010" name="Genome Biol.">
        <title>Genome sequence of the necrotrophic plant pathogen Pythium ultimum reveals original pathogenicity mechanisms and effector repertoire.</title>
        <authorList>
            <person name="Levesque C.A."/>
            <person name="Brouwer H."/>
            <person name="Cano L."/>
            <person name="Hamilton J.P."/>
            <person name="Holt C."/>
            <person name="Huitema E."/>
            <person name="Raffaele S."/>
            <person name="Robideau G.P."/>
            <person name="Thines M."/>
            <person name="Win J."/>
            <person name="Zerillo M.M."/>
            <person name="Beakes G.W."/>
            <person name="Boore J.L."/>
            <person name="Busam D."/>
            <person name="Dumas B."/>
            <person name="Ferriera S."/>
            <person name="Fuerstenberg S.I."/>
            <person name="Gachon C.M."/>
            <person name="Gaulin E."/>
            <person name="Govers F."/>
            <person name="Grenville-Briggs L."/>
            <person name="Horner N."/>
            <person name="Hostetler J."/>
            <person name="Jiang R.H."/>
            <person name="Johnson J."/>
            <person name="Krajaejun T."/>
            <person name="Lin H."/>
            <person name="Meijer H.J."/>
            <person name="Moore B."/>
            <person name="Morris P."/>
            <person name="Phuntmart V."/>
            <person name="Puiu D."/>
            <person name="Shetty J."/>
            <person name="Stajich J.E."/>
            <person name="Tripathy S."/>
            <person name="Wawra S."/>
            <person name="van West P."/>
            <person name="Whitty B.R."/>
            <person name="Coutinho P.M."/>
            <person name="Henrissat B."/>
            <person name="Martin F."/>
            <person name="Thomas P.D."/>
            <person name="Tyler B.M."/>
            <person name="De Vries R.P."/>
            <person name="Kamoun S."/>
            <person name="Yandell M."/>
            <person name="Tisserat N."/>
            <person name="Buell C.R."/>
        </authorList>
    </citation>
    <scope>NUCLEOTIDE SEQUENCE</scope>
    <source>
        <strain evidence="19">DAOM:BR144</strain>
    </source>
</reference>
<dbReference type="FunFam" id="1.10.287.690:FF:000004">
    <property type="entry name" value="DNA polymerase"/>
    <property type="match status" value="1"/>
</dbReference>
<keyword evidence="3 12" id="KW-0808">Transferase</keyword>
<dbReference type="Pfam" id="PF03104">
    <property type="entry name" value="DNA_pol_B_exo1"/>
    <property type="match status" value="1"/>
</dbReference>
<feature type="domain" description="DNA polymerase alpha catalytic subunit N-terminal" evidence="17">
    <location>
        <begin position="19"/>
        <end position="92"/>
    </location>
</feature>
<feature type="domain" description="Zinc finger DNA-directed DNA polymerase family B alpha" evidence="16">
    <location>
        <begin position="1399"/>
        <end position="1606"/>
    </location>
</feature>
<dbReference type="STRING" id="431595.K3WBL7"/>
<evidence type="ECO:0000256" key="13">
    <source>
        <dbReference type="SAM" id="MobiDB-lite"/>
    </source>
</evidence>
<comment type="similarity">
    <text evidence="2 12">Belongs to the DNA polymerase type-B family.</text>
</comment>
<keyword evidence="5 12" id="KW-0235">DNA replication</keyword>
<feature type="region of interest" description="Disordered" evidence="13">
    <location>
        <begin position="979"/>
        <end position="1029"/>
    </location>
</feature>
<dbReference type="PANTHER" id="PTHR45861">
    <property type="entry name" value="DNA POLYMERASE ALPHA CATALYTIC SUBUNIT"/>
    <property type="match status" value="1"/>
</dbReference>
<dbReference type="Gene3D" id="1.10.132.60">
    <property type="entry name" value="DNA polymerase family B, C-terminal domain"/>
    <property type="match status" value="1"/>
</dbReference>
<proteinExistence type="inferred from homology"/>
<dbReference type="Gene3D" id="3.90.1600.10">
    <property type="entry name" value="Palm domain of DNA polymerase"/>
    <property type="match status" value="1"/>
</dbReference>
<feature type="compositionally biased region" description="Polar residues" evidence="13">
    <location>
        <begin position="141"/>
        <end position="151"/>
    </location>
</feature>
<dbReference type="CDD" id="cd05776">
    <property type="entry name" value="DNA_polB_alpha_exo"/>
    <property type="match status" value="1"/>
</dbReference>
<dbReference type="HOGENOM" id="CLU_001718_0_1_1"/>
<name>K3WBL7_GLOUD</name>
<dbReference type="EC" id="2.7.7.7" evidence="12"/>
<dbReference type="CDD" id="cd05532">
    <property type="entry name" value="POLBc_alpha"/>
    <property type="match status" value="1"/>
</dbReference>
<dbReference type="PROSITE" id="PS00116">
    <property type="entry name" value="DNA_POLYMERASE_B"/>
    <property type="match status" value="1"/>
</dbReference>
<protein>
    <recommendedName>
        <fullName evidence="12">DNA polymerase</fullName>
        <ecNumber evidence="12">2.7.7.7</ecNumber>
    </recommendedName>
</protein>
<dbReference type="GO" id="GO:0008270">
    <property type="term" value="F:zinc ion binding"/>
    <property type="evidence" value="ECO:0007669"/>
    <property type="project" value="UniProtKB-KW"/>
</dbReference>
<dbReference type="FunFam" id="3.30.70.2820:FF:000004">
    <property type="entry name" value="DNA polymerase"/>
    <property type="match status" value="1"/>
</dbReference>
<dbReference type="GO" id="GO:0003688">
    <property type="term" value="F:DNA replication origin binding"/>
    <property type="evidence" value="ECO:0007669"/>
    <property type="project" value="TreeGrafter"/>
</dbReference>
<dbReference type="InterPro" id="IPR015088">
    <property type="entry name" value="Znf_DNA-dir_DNA_pol_B_alpha"/>
</dbReference>
<feature type="compositionally biased region" description="Acidic residues" evidence="13">
    <location>
        <begin position="1003"/>
        <end position="1020"/>
    </location>
</feature>
<evidence type="ECO:0000256" key="6">
    <source>
        <dbReference type="ARBA" id="ARBA00022723"/>
    </source>
</evidence>
<dbReference type="FunFam" id="1.10.132.60:FF:000004">
    <property type="entry name" value="DNA polymerase"/>
    <property type="match status" value="1"/>
</dbReference>
<dbReference type="InParanoid" id="K3WBL7"/>
<dbReference type="InterPro" id="IPR036397">
    <property type="entry name" value="RNaseH_sf"/>
</dbReference>
<dbReference type="InterPro" id="IPR023211">
    <property type="entry name" value="DNA_pol_palm_dom_sf"/>
</dbReference>
<evidence type="ECO:0000256" key="12">
    <source>
        <dbReference type="RuleBase" id="RU000442"/>
    </source>
</evidence>
<dbReference type="Pfam" id="PF12254">
    <property type="entry name" value="DNA_pol_alpha_N"/>
    <property type="match status" value="1"/>
</dbReference>
<keyword evidence="10 12" id="KW-0238">DNA-binding</keyword>
<keyword evidence="8" id="KW-0862">Zinc</keyword>
<dbReference type="InterPro" id="IPR024647">
    <property type="entry name" value="DNA_pol_a_cat_su_N"/>
</dbReference>
<dbReference type="Pfam" id="PF08996">
    <property type="entry name" value="zf-DNA_Pol"/>
    <property type="match status" value="1"/>
</dbReference>
<dbReference type="GO" id="GO:0006273">
    <property type="term" value="P:lagging strand elongation"/>
    <property type="evidence" value="ECO:0007669"/>
    <property type="project" value="TreeGrafter"/>
</dbReference>
<evidence type="ECO:0000256" key="10">
    <source>
        <dbReference type="ARBA" id="ARBA00023125"/>
    </source>
</evidence>
<evidence type="ECO:0000313" key="19">
    <source>
        <dbReference type="Proteomes" id="UP000019132"/>
    </source>
</evidence>
<dbReference type="GO" id="GO:0000166">
    <property type="term" value="F:nucleotide binding"/>
    <property type="evidence" value="ECO:0007669"/>
    <property type="project" value="InterPro"/>
</dbReference>
<dbReference type="GO" id="GO:1902975">
    <property type="term" value="P:mitotic DNA replication initiation"/>
    <property type="evidence" value="ECO:0007669"/>
    <property type="project" value="InterPro"/>
</dbReference>
<dbReference type="PANTHER" id="PTHR45861:SF1">
    <property type="entry name" value="DNA POLYMERASE ALPHA CATALYTIC SUBUNIT"/>
    <property type="match status" value="1"/>
</dbReference>
<evidence type="ECO:0000256" key="3">
    <source>
        <dbReference type="ARBA" id="ARBA00022679"/>
    </source>
</evidence>
<dbReference type="Proteomes" id="UP000019132">
    <property type="component" value="Unassembled WGS sequence"/>
</dbReference>
<comment type="catalytic activity">
    <reaction evidence="12">
        <text>DNA(n) + a 2'-deoxyribonucleoside 5'-triphosphate = DNA(n+1) + diphosphate</text>
        <dbReference type="Rhea" id="RHEA:22508"/>
        <dbReference type="Rhea" id="RHEA-COMP:17339"/>
        <dbReference type="Rhea" id="RHEA-COMP:17340"/>
        <dbReference type="ChEBI" id="CHEBI:33019"/>
        <dbReference type="ChEBI" id="CHEBI:61560"/>
        <dbReference type="ChEBI" id="CHEBI:173112"/>
        <dbReference type="EC" id="2.7.7.7"/>
    </reaction>
</comment>
<accession>K3WBL7</accession>
<dbReference type="InterPro" id="IPR045846">
    <property type="entry name" value="POLBc_alpha"/>
</dbReference>
<feature type="domain" description="DNA-directed DNA polymerase family B multifunctional" evidence="14">
    <location>
        <begin position="881"/>
        <end position="1357"/>
    </location>
</feature>
<dbReference type="InterPro" id="IPR006134">
    <property type="entry name" value="DNA-dir_DNA_pol_B_multi_dom"/>
</dbReference>
<feature type="region of interest" description="Disordered" evidence="13">
    <location>
        <begin position="1"/>
        <end position="43"/>
    </location>
</feature>
<keyword evidence="9 12" id="KW-0239">DNA-directed DNA polymerase</keyword>
<sequence>MSSRRARSSASGGGRKQALEEIRRLREGGVQPRTVDEKSSRIAAYVPQEESVYKTVTEEEYEKLVRERRQGLPFVENDDGEMGYFDDGEEQFFESDPEPDANGADADDADGPSGKKRSAGALSSAYSRRAKKMQRAKLGTGNDQKITNMFFSASAAGSKGKSAPGSSSGAIGGAPGSHKARSNAKRDIDLNSMLDDLTSNPTETRQTYARPMSSYSTEASSMPSSTSTFSSSKRVTTTTTTSSFSSSIGRSQYDDDNDANNDIAMDDGNAYEHEADDEPMDDDGAAGTQDERSSDEVAAKLEQSDEATAVKEEPSKSVALSKRDLLLRKARESGLQTTEPTARALAGVPEEKPEPKIKPSGAVMMSDVPSNEVAEWWQVGDVSAKAAQQEDPEAEPEAFAPADAIQMYWMDAVEVRDRPGKIYLIGKIKTSNAGGPNRTPTYKSCCVIVNNLERYMYLVPKEGAGLKELPKVEQQQAWMSMHEEIRKILVPSCITSKRDQEVFQTKLVERNYAFEVVDMPRGKNLYLKVKYGAKYASPPSDICTRGGKTFSRICGAFTRPLENFLVKRKLLGPGWIEIKNVRKSNESASFCHMEYETFDPKNVSSMQGGGLTPPPLTIMSLSLKSICNPTTGKHEVVALSAITESGVSSDGGSGRSNPQRKISHFTAIRPLDENVGFPGDYMQAAQRDDRFGGARMEDGSIGINKDRLRVEINERMMLSYFLTRVQFEDPDVIVGHNLHKYALDLLISRIDNFRLGGLWSKLTRLRRGRLTPMKEGEGWNEHRMDDMVNGRLFCDTYVSSKELLTSQSNYTLSHLVEKLLSKQRIDVEMTDIPQILHGGANNFIKFLRHTLDDAMFVLQLMHKLEVLPLSKQLANLCGYLWTRTLEGNKRAERIEYLLLHEFGRSKHKFIVPEKYKTKTEADKSGKKREASYAGGMVFAPKKGLYDNFVVLLDFNSLYPSIIREYNICFTTVERTLMDDNGQAAPSSKKKKKSKPMPVTINDDAIDDEDVDHEAEQEDITAGDSDIPPLPSSACEEGILPAVIKRLLESRKQVKQQLKAETKAGNTEKANKLDIRQKAIKLTANSMYGCLGFRFSRFYAKPIAALITSTGRQTLQRAKEVAEQECGYDVVYGDTDSIMVDSRTDKLDDAKRIGREIQVQCNKHFKLLELEVDYIFKTILLLNKKKYAALVLKERPNGDAAFEKEVKGLDMVRRDWCVISKAVGNEILDFILSGSSRDEVVESIHEHLEQVAERMRSGKESIEQYVITKSLNKQPEQYPDRAKQYHVQVALALRAQGKPIGAGSHIPYVLCLEEEPGSGRRAYHPEEVKRSGGKLNIDVEWYLESQIHPPVNRLCAHIEGTSSPQLAHCLGLDTSKFSHSANHFGEENDGTDSIPSVLQNDADRFKACVPLEITCNRCKLASPFPGVYGTRPTDGSLFSGLSCSSPECKADFWGYDKEGIYGNVGDDLQAVLSNRLHIATREATKKYYEAWVVCSDVTCKTRTQKQSLRGNGNICSAQGCRATTTMEYPDSALYTQLKYFESLFDMERAQKKIQEQRSRVASSAVDPSSLKADLPHLSERHRTILNTLHEQAKKAVHRNDYNWVKPSIWQTLFTASSEVQ</sequence>
<dbReference type="PRINTS" id="PR00106">
    <property type="entry name" value="DNAPOLB"/>
</dbReference>
<dbReference type="SMART" id="SM00486">
    <property type="entry name" value="POLBc"/>
    <property type="match status" value="1"/>
</dbReference>
<dbReference type="GO" id="GO:0005658">
    <property type="term" value="C:alpha DNA polymerase:primase complex"/>
    <property type="evidence" value="ECO:0007669"/>
    <property type="project" value="TreeGrafter"/>
</dbReference>
<organism evidence="18 19">
    <name type="scientific">Globisporangium ultimum (strain ATCC 200006 / CBS 805.95 / DAOM BR144)</name>
    <name type="common">Pythium ultimum</name>
    <dbReference type="NCBI Taxonomy" id="431595"/>
    <lineage>
        <taxon>Eukaryota</taxon>
        <taxon>Sar</taxon>
        <taxon>Stramenopiles</taxon>
        <taxon>Oomycota</taxon>
        <taxon>Peronosporomycetes</taxon>
        <taxon>Pythiales</taxon>
        <taxon>Pythiaceae</taxon>
        <taxon>Globisporangium</taxon>
    </lineage>
</organism>
<evidence type="ECO:0000256" key="8">
    <source>
        <dbReference type="ARBA" id="ARBA00022833"/>
    </source>
</evidence>
<dbReference type="SUPFAM" id="SSF53098">
    <property type="entry name" value="Ribonuclease H-like"/>
    <property type="match status" value="1"/>
</dbReference>
<evidence type="ECO:0000259" key="15">
    <source>
        <dbReference type="Pfam" id="PF03104"/>
    </source>
</evidence>
<evidence type="ECO:0000256" key="4">
    <source>
        <dbReference type="ARBA" id="ARBA00022695"/>
    </source>
</evidence>
<reference evidence="18" key="3">
    <citation type="submission" date="2014-11" db="UniProtKB">
        <authorList>
            <consortium name="EnsemblProtists"/>
        </authorList>
    </citation>
    <scope>IDENTIFICATION</scope>
    <source>
        <strain evidence="18">DAOM BR144</strain>
    </source>
</reference>
<dbReference type="NCBIfam" id="TIGR00592">
    <property type="entry name" value="pol2"/>
    <property type="match status" value="1"/>
</dbReference>
<keyword evidence="4 12" id="KW-0548">Nucleotidyltransferase</keyword>
<dbReference type="InterPro" id="IPR006172">
    <property type="entry name" value="DNA-dir_DNA_pol_B"/>
</dbReference>
<dbReference type="InterPro" id="IPR042087">
    <property type="entry name" value="DNA_pol_B_thumb"/>
</dbReference>
<feature type="domain" description="DNA-directed DNA polymerase family B exonuclease" evidence="15">
    <location>
        <begin position="555"/>
        <end position="813"/>
    </location>
</feature>
<evidence type="ECO:0000256" key="7">
    <source>
        <dbReference type="ARBA" id="ARBA00022771"/>
    </source>
</evidence>
<dbReference type="GO" id="GO:0003887">
    <property type="term" value="F:DNA-directed DNA polymerase activity"/>
    <property type="evidence" value="ECO:0007669"/>
    <property type="project" value="UniProtKB-KW"/>
</dbReference>
<feature type="compositionally biased region" description="Low complexity" evidence="13">
    <location>
        <begin position="213"/>
        <end position="247"/>
    </location>
</feature>
<dbReference type="Gene3D" id="1.10.287.690">
    <property type="entry name" value="Helix hairpin bin"/>
    <property type="match status" value="1"/>
</dbReference>
<dbReference type="Gene3D" id="3.30.70.2820">
    <property type="match status" value="1"/>
</dbReference>
<dbReference type="InterPro" id="IPR043502">
    <property type="entry name" value="DNA/RNA_pol_sf"/>
</dbReference>
<keyword evidence="19" id="KW-1185">Reference proteome</keyword>
<dbReference type="Gene3D" id="1.10.3200.20">
    <property type="entry name" value="DNA Polymerase alpha, zinc finger"/>
    <property type="match status" value="1"/>
</dbReference>
<dbReference type="InterPro" id="IPR012337">
    <property type="entry name" value="RNaseH-like_sf"/>
</dbReference>
<evidence type="ECO:0000256" key="11">
    <source>
        <dbReference type="ARBA" id="ARBA00023242"/>
    </source>
</evidence>
<dbReference type="InterPro" id="IPR017964">
    <property type="entry name" value="DNA-dir_DNA_pol_B_CS"/>
</dbReference>
<dbReference type="Gene3D" id="2.40.50.730">
    <property type="match status" value="1"/>
</dbReference>
<evidence type="ECO:0000256" key="9">
    <source>
        <dbReference type="ARBA" id="ARBA00022932"/>
    </source>
</evidence>
<dbReference type="VEuPathDB" id="FungiDB:PYU1_G002355"/>
<keyword evidence="11" id="KW-0539">Nucleus</keyword>
<feature type="compositionally biased region" description="Low complexity" evidence="13">
    <location>
        <begin position="152"/>
        <end position="169"/>
    </location>
</feature>
<evidence type="ECO:0000256" key="1">
    <source>
        <dbReference type="ARBA" id="ARBA00004123"/>
    </source>
</evidence>
<feature type="compositionally biased region" description="Basic and acidic residues" evidence="13">
    <location>
        <begin position="17"/>
        <end position="27"/>
    </location>
</feature>
<evidence type="ECO:0000259" key="14">
    <source>
        <dbReference type="Pfam" id="PF00136"/>
    </source>
</evidence>
<evidence type="ECO:0000313" key="18">
    <source>
        <dbReference type="EnsemblProtists" id="PYU1_T002358"/>
    </source>
</evidence>
<comment type="subcellular location">
    <subcellularLocation>
        <location evidence="1">Nucleus</location>
    </subcellularLocation>
</comment>
<dbReference type="Pfam" id="PF00136">
    <property type="entry name" value="DNA_pol_B"/>
    <property type="match status" value="1"/>
</dbReference>
<dbReference type="SUPFAM" id="SSF56672">
    <property type="entry name" value="DNA/RNA polymerases"/>
    <property type="match status" value="1"/>
</dbReference>
<evidence type="ECO:0000256" key="5">
    <source>
        <dbReference type="ARBA" id="ARBA00022705"/>
    </source>
</evidence>
<feature type="compositionally biased region" description="Acidic residues" evidence="13">
    <location>
        <begin position="274"/>
        <end position="284"/>
    </location>
</feature>
<dbReference type="InterPro" id="IPR006133">
    <property type="entry name" value="DNA-dir_DNA_pol_B_exonuc"/>
</dbReference>
<evidence type="ECO:0000256" key="2">
    <source>
        <dbReference type="ARBA" id="ARBA00005755"/>
    </source>
</evidence>
<keyword evidence="7" id="KW-0863">Zinc-finger</keyword>
<dbReference type="GO" id="GO:0003697">
    <property type="term" value="F:single-stranded DNA binding"/>
    <property type="evidence" value="ECO:0007669"/>
    <property type="project" value="TreeGrafter"/>
</dbReference>